<protein>
    <submittedName>
        <fullName evidence="2">Uncharacterized protein</fullName>
    </submittedName>
</protein>
<accession>A0A8I1LUL6</accession>
<keyword evidence="1" id="KW-0812">Transmembrane</keyword>
<name>A0A8I1LUL6_PAEPO</name>
<keyword evidence="1" id="KW-0472">Membrane</keyword>
<dbReference type="EMBL" id="JAEHFQ010000003">
    <property type="protein sequence ID" value="MBM0632757.1"/>
    <property type="molecule type" value="Genomic_DNA"/>
</dbReference>
<dbReference type="RefSeq" id="WP_029519170.1">
    <property type="nucleotide sequence ID" value="NZ_ALJV01000258.1"/>
</dbReference>
<feature type="transmembrane region" description="Helical" evidence="1">
    <location>
        <begin position="7"/>
        <end position="26"/>
    </location>
</feature>
<sequence length="76" mass="8757">MRRRNRYIVKSAIILIAAIIGMVYIVNLDTSFRKVVLDRMDTAKINTILISKSPDYTDQLVKDKNEIQSTSMLLLK</sequence>
<keyword evidence="1" id="KW-1133">Transmembrane helix</keyword>
<dbReference type="Proteomes" id="UP000650605">
    <property type="component" value="Unassembled WGS sequence"/>
</dbReference>
<evidence type="ECO:0000256" key="1">
    <source>
        <dbReference type="SAM" id="Phobius"/>
    </source>
</evidence>
<evidence type="ECO:0000313" key="3">
    <source>
        <dbReference type="Proteomes" id="UP000650605"/>
    </source>
</evidence>
<comment type="caution">
    <text evidence="2">The sequence shown here is derived from an EMBL/GenBank/DDBJ whole genome shotgun (WGS) entry which is preliminary data.</text>
</comment>
<proteinExistence type="predicted"/>
<organism evidence="2 3">
    <name type="scientific">Paenibacillus polymyxa</name>
    <name type="common">Bacillus polymyxa</name>
    <dbReference type="NCBI Taxonomy" id="1406"/>
    <lineage>
        <taxon>Bacteria</taxon>
        <taxon>Bacillati</taxon>
        <taxon>Bacillota</taxon>
        <taxon>Bacilli</taxon>
        <taxon>Bacillales</taxon>
        <taxon>Paenibacillaceae</taxon>
        <taxon>Paenibacillus</taxon>
    </lineage>
</organism>
<reference evidence="2" key="1">
    <citation type="submission" date="2020-12" db="EMBL/GenBank/DDBJ databases">
        <title>Paenibacillus polymyxa LMG 27872: a double-edged sword.</title>
        <authorList>
            <person name="Langendries S."/>
            <person name="Garcia Mendez S."/>
            <person name="Beirinckx S."/>
            <person name="Viaene T."/>
            <person name="Baeyen S."/>
            <person name="Goeminne G."/>
            <person name="Willems A."/>
            <person name="Debode J."/>
            <person name="Goormachtig S."/>
        </authorList>
    </citation>
    <scope>NUCLEOTIDE SEQUENCE</scope>
    <source>
        <strain evidence="2">LMG 27872</strain>
    </source>
</reference>
<gene>
    <name evidence="2" type="ORF">JDW19_06395</name>
</gene>
<dbReference type="AlphaFoldDB" id="A0A8I1LUL6"/>
<evidence type="ECO:0000313" key="2">
    <source>
        <dbReference type="EMBL" id="MBM0632757.1"/>
    </source>
</evidence>